<dbReference type="RefSeq" id="WP_252660312.1">
    <property type="nucleotide sequence ID" value="NZ_CP098611.1"/>
</dbReference>
<evidence type="ECO:0000313" key="2">
    <source>
        <dbReference type="Proteomes" id="UP001056708"/>
    </source>
</evidence>
<sequence>MVSSSFTSDAAPDPVQSGIEELRQWLCDRLQLGWATPPSPEEWALITAHMMDAKAPGLARRLRSLAALAQQGRPPRFFEELGELWLLIEGYETLNSLPYGLAQEVRSQLGQTQKKAQLQQRPGLEDLWIVVGQVRDRESTGATTLKRQRTWLWGQEHQIFALLLDYVHHRQSLPEDKPPGSGWRGELVFYDGALQQRALLKQSQPIPTPKIHLQGYRYIEQGLTAYAQALARNPWCDRIPLSLSHILPVNAGRQLRDSNGQTLPLSPDFEQGWQLMALSGGQPLSLFGEWNGRDYLPLAVISSSEHILSIAPSPPPPDPSI</sequence>
<gene>
    <name evidence="1" type="ORF">NEA10_11805</name>
</gene>
<accession>A0ABY5AKV2</accession>
<name>A0ABY5AKV2_9CYAN</name>
<keyword evidence="2" id="KW-1185">Reference proteome</keyword>
<dbReference type="EMBL" id="CP098611">
    <property type="protein sequence ID" value="USR89566.1"/>
    <property type="molecule type" value="Genomic_DNA"/>
</dbReference>
<protein>
    <recommendedName>
        <fullName evidence="3">SWIM zinc finger family protein</fullName>
    </recommendedName>
</protein>
<proteinExistence type="predicted"/>
<organism evidence="1 2">
    <name type="scientific">Phormidium yuhuli AB48</name>
    <dbReference type="NCBI Taxonomy" id="2940671"/>
    <lineage>
        <taxon>Bacteria</taxon>
        <taxon>Bacillati</taxon>
        <taxon>Cyanobacteriota</taxon>
        <taxon>Cyanophyceae</taxon>
        <taxon>Oscillatoriophycideae</taxon>
        <taxon>Oscillatoriales</taxon>
        <taxon>Oscillatoriaceae</taxon>
        <taxon>Phormidium</taxon>
        <taxon>Phormidium yuhuli</taxon>
    </lineage>
</organism>
<reference evidence="1" key="1">
    <citation type="submission" date="2022-06" db="EMBL/GenBank/DDBJ databases">
        <title>Genome sequence of Phormidium yuhuli AB48 isolated from an industrial photobioreactor environment.</title>
        <authorList>
            <person name="Qiu Y."/>
            <person name="Noonan A.J.C."/>
            <person name="Dofher K."/>
            <person name="Koch M."/>
            <person name="Kieft B."/>
            <person name="Lin X."/>
            <person name="Ziels R.M."/>
            <person name="Hallam S.J."/>
        </authorList>
    </citation>
    <scope>NUCLEOTIDE SEQUENCE</scope>
    <source>
        <strain evidence="1">AB48</strain>
    </source>
</reference>
<evidence type="ECO:0000313" key="1">
    <source>
        <dbReference type="EMBL" id="USR89566.1"/>
    </source>
</evidence>
<dbReference type="Proteomes" id="UP001056708">
    <property type="component" value="Chromosome"/>
</dbReference>
<evidence type="ECO:0008006" key="3">
    <source>
        <dbReference type="Google" id="ProtNLM"/>
    </source>
</evidence>